<feature type="transmembrane region" description="Helical" evidence="5">
    <location>
        <begin position="44"/>
        <end position="66"/>
    </location>
</feature>
<evidence type="ECO:0000256" key="4">
    <source>
        <dbReference type="ARBA" id="ARBA00023136"/>
    </source>
</evidence>
<feature type="transmembrane region" description="Helical" evidence="5">
    <location>
        <begin position="21"/>
        <end position="38"/>
    </location>
</feature>
<evidence type="ECO:0000313" key="7">
    <source>
        <dbReference type="Proteomes" id="UP000320209"/>
    </source>
</evidence>
<dbReference type="OrthoDB" id="141480at2"/>
<dbReference type="InterPro" id="IPR001046">
    <property type="entry name" value="NRAMP_fam"/>
</dbReference>
<feature type="transmembrane region" description="Helical" evidence="5">
    <location>
        <begin position="286"/>
        <end position="310"/>
    </location>
</feature>
<feature type="transmembrane region" description="Helical" evidence="5">
    <location>
        <begin position="127"/>
        <end position="144"/>
    </location>
</feature>
<evidence type="ECO:0000256" key="2">
    <source>
        <dbReference type="ARBA" id="ARBA00022692"/>
    </source>
</evidence>
<reference evidence="6 7" key="1">
    <citation type="submission" date="2019-06" db="EMBL/GenBank/DDBJ databases">
        <title>Sequencing the genomes of 1000 actinobacteria strains.</title>
        <authorList>
            <person name="Klenk H.-P."/>
        </authorList>
    </citation>
    <scope>NUCLEOTIDE SEQUENCE [LARGE SCALE GENOMIC DNA]</scope>
    <source>
        <strain evidence="6 7">DSM 25218</strain>
    </source>
</reference>
<feature type="transmembrane region" description="Helical" evidence="5">
    <location>
        <begin position="151"/>
        <end position="172"/>
    </location>
</feature>
<dbReference type="GO" id="GO:0005384">
    <property type="term" value="F:manganese ion transmembrane transporter activity"/>
    <property type="evidence" value="ECO:0007669"/>
    <property type="project" value="TreeGrafter"/>
</dbReference>
<dbReference type="GO" id="GO:0034755">
    <property type="term" value="P:iron ion transmembrane transport"/>
    <property type="evidence" value="ECO:0007669"/>
    <property type="project" value="TreeGrafter"/>
</dbReference>
<name>A0A543AC87_9ACTN</name>
<keyword evidence="3 5" id="KW-1133">Transmembrane helix</keyword>
<dbReference type="Pfam" id="PF01566">
    <property type="entry name" value="Nramp"/>
    <property type="match status" value="1"/>
</dbReference>
<comment type="caution">
    <text evidence="6">The sequence shown here is derived from an EMBL/GenBank/DDBJ whole genome shotgun (WGS) entry which is preliminary data.</text>
</comment>
<feature type="transmembrane region" description="Helical" evidence="5">
    <location>
        <begin position="245"/>
        <end position="266"/>
    </location>
</feature>
<dbReference type="PANTHER" id="PTHR11706">
    <property type="entry name" value="SOLUTE CARRIER PROTEIN FAMILY 11 MEMBER"/>
    <property type="match status" value="1"/>
</dbReference>
<feature type="transmembrane region" description="Helical" evidence="5">
    <location>
        <begin position="322"/>
        <end position="341"/>
    </location>
</feature>
<accession>A0A543AC87</accession>
<sequence>MSETTSAERAKSFASSRRGPILGAIFLMATSAIGPGFITQTATFTAQLGAAFAFAILASIAIDFALQMNVWRIITVSGKRAGDLANEAVPFSGHVLAVLIVIGGLAFNIGNIAGAGLGLNALLGIDPKLGGLLSALLAIGIFLYKRAGRVVDMVVLGLGMLMIVLTLIVAVASQPPVGDALRQTFAPDTLNFATITTIVGGTVGGYITYAGAHRYLDSGLTGPEHVGAVHRASLSGILVTGLMRYVLFLAILGVVASGVALDFSSAAANPAGQAFGVVLGDAGIRIFGAIFWAAAITSVIGAAYTSATFISTFSKKLGVGRPLQLATVAFIMVSLVLYLLIGAAPAAILVFVGGFNGLILPIGMTIFMYIGWFRQSDVLGGYRYPKWLLILGTLATLLTWYMGSVSVGPIFAFIGIGG</sequence>
<dbReference type="Proteomes" id="UP000320209">
    <property type="component" value="Unassembled WGS sequence"/>
</dbReference>
<gene>
    <name evidence="6" type="ORF">FB381_4127</name>
</gene>
<feature type="transmembrane region" description="Helical" evidence="5">
    <location>
        <begin position="192"/>
        <end position="212"/>
    </location>
</feature>
<evidence type="ECO:0000256" key="1">
    <source>
        <dbReference type="ARBA" id="ARBA00004141"/>
    </source>
</evidence>
<dbReference type="RefSeq" id="WP_141781986.1">
    <property type="nucleotide sequence ID" value="NZ_VFOV01000001.1"/>
</dbReference>
<dbReference type="EMBL" id="VFOV01000001">
    <property type="protein sequence ID" value="TQL70198.1"/>
    <property type="molecule type" value="Genomic_DNA"/>
</dbReference>
<proteinExistence type="predicted"/>
<feature type="transmembrane region" description="Helical" evidence="5">
    <location>
        <begin position="347"/>
        <end position="372"/>
    </location>
</feature>
<dbReference type="AlphaFoldDB" id="A0A543AC87"/>
<keyword evidence="2 5" id="KW-0812">Transmembrane</keyword>
<protein>
    <submittedName>
        <fullName evidence="6">Mn2+/Fe2+ NRAMP family transporter</fullName>
    </submittedName>
</protein>
<dbReference type="GO" id="GO:0015086">
    <property type="term" value="F:cadmium ion transmembrane transporter activity"/>
    <property type="evidence" value="ECO:0007669"/>
    <property type="project" value="TreeGrafter"/>
</dbReference>
<keyword evidence="4 5" id="KW-0472">Membrane</keyword>
<evidence type="ECO:0000256" key="5">
    <source>
        <dbReference type="SAM" id="Phobius"/>
    </source>
</evidence>
<dbReference type="PANTHER" id="PTHR11706:SF2">
    <property type="entry name" value="TRANSPORTER PROTEIN"/>
    <property type="match status" value="1"/>
</dbReference>
<evidence type="ECO:0000313" key="6">
    <source>
        <dbReference type="EMBL" id="TQL70198.1"/>
    </source>
</evidence>
<organism evidence="6 7">
    <name type="scientific">Nocardioides albertanoniae</name>
    <dbReference type="NCBI Taxonomy" id="1175486"/>
    <lineage>
        <taxon>Bacteria</taxon>
        <taxon>Bacillati</taxon>
        <taxon>Actinomycetota</taxon>
        <taxon>Actinomycetes</taxon>
        <taxon>Propionibacteriales</taxon>
        <taxon>Nocardioidaceae</taxon>
        <taxon>Nocardioides</taxon>
    </lineage>
</organism>
<comment type="subcellular location">
    <subcellularLocation>
        <location evidence="1">Membrane</location>
        <topology evidence="1">Multi-pass membrane protein</topology>
    </subcellularLocation>
</comment>
<dbReference type="GO" id="GO:0005886">
    <property type="term" value="C:plasma membrane"/>
    <property type="evidence" value="ECO:0007669"/>
    <property type="project" value="TreeGrafter"/>
</dbReference>
<feature type="transmembrane region" description="Helical" evidence="5">
    <location>
        <begin position="87"/>
        <end position="107"/>
    </location>
</feature>
<keyword evidence="7" id="KW-1185">Reference proteome</keyword>
<evidence type="ECO:0000256" key="3">
    <source>
        <dbReference type="ARBA" id="ARBA00022989"/>
    </source>
</evidence>